<evidence type="ECO:0000313" key="2">
    <source>
        <dbReference type="EMBL" id="KAK2022328.1"/>
    </source>
</evidence>
<sequence length="238" mass="25699">MFSGRPFLDASTTPLTTFAAPVTRKNNTSKISAAPGAEPVPSIGENGIAKTQAVSPSNLKVGNPDSACPKSGERTHPTKTEEDIVLSPRVASQTAVIDITDEEEGDVCQNVQGTHSQQVERLSARLADDLRPMLHEYVRDKLTAANQDAAAHLQRRTRNLLGRQSNAHFGFSVLRDVEVKTMESMTNEASALIEGVLAQISDTAKNVTSQGIKRETEAVEEVATEGDRPAKRSRIRKA</sequence>
<name>A0AAD9H570_9PEZI</name>
<gene>
    <name evidence="2" type="ORF">LX32DRAFT_603016</name>
</gene>
<evidence type="ECO:0000256" key="1">
    <source>
        <dbReference type="SAM" id="MobiDB-lite"/>
    </source>
</evidence>
<evidence type="ECO:0000313" key="3">
    <source>
        <dbReference type="Proteomes" id="UP001232148"/>
    </source>
</evidence>
<feature type="compositionally biased region" description="Basic and acidic residues" evidence="1">
    <location>
        <begin position="71"/>
        <end position="80"/>
    </location>
</feature>
<feature type="region of interest" description="Disordered" evidence="1">
    <location>
        <begin position="55"/>
        <end position="80"/>
    </location>
</feature>
<dbReference type="EMBL" id="MU843048">
    <property type="protein sequence ID" value="KAK2022328.1"/>
    <property type="molecule type" value="Genomic_DNA"/>
</dbReference>
<accession>A0AAD9H570</accession>
<reference evidence="2" key="1">
    <citation type="submission" date="2021-06" db="EMBL/GenBank/DDBJ databases">
        <title>Comparative genomics, transcriptomics and evolutionary studies reveal genomic signatures of adaptation to plant cell wall in hemibiotrophic fungi.</title>
        <authorList>
            <consortium name="DOE Joint Genome Institute"/>
            <person name="Baroncelli R."/>
            <person name="Diaz J.F."/>
            <person name="Benocci T."/>
            <person name="Peng M."/>
            <person name="Battaglia E."/>
            <person name="Haridas S."/>
            <person name="Andreopoulos W."/>
            <person name="Labutti K."/>
            <person name="Pangilinan J."/>
            <person name="Floch G.L."/>
            <person name="Makela M.R."/>
            <person name="Henrissat B."/>
            <person name="Grigoriev I.V."/>
            <person name="Crouch J.A."/>
            <person name="De Vries R.P."/>
            <person name="Sukno S.A."/>
            <person name="Thon M.R."/>
        </authorList>
    </citation>
    <scope>NUCLEOTIDE SEQUENCE</scope>
    <source>
        <strain evidence="2">MAFF235873</strain>
    </source>
</reference>
<feature type="region of interest" description="Disordered" evidence="1">
    <location>
        <begin position="205"/>
        <end position="238"/>
    </location>
</feature>
<organism evidence="2 3">
    <name type="scientific">Colletotrichum zoysiae</name>
    <dbReference type="NCBI Taxonomy" id="1216348"/>
    <lineage>
        <taxon>Eukaryota</taxon>
        <taxon>Fungi</taxon>
        <taxon>Dikarya</taxon>
        <taxon>Ascomycota</taxon>
        <taxon>Pezizomycotina</taxon>
        <taxon>Sordariomycetes</taxon>
        <taxon>Hypocreomycetidae</taxon>
        <taxon>Glomerellales</taxon>
        <taxon>Glomerellaceae</taxon>
        <taxon>Colletotrichum</taxon>
        <taxon>Colletotrichum graminicola species complex</taxon>
    </lineage>
</organism>
<proteinExistence type="predicted"/>
<keyword evidence="3" id="KW-1185">Reference proteome</keyword>
<comment type="caution">
    <text evidence="2">The sequence shown here is derived from an EMBL/GenBank/DDBJ whole genome shotgun (WGS) entry which is preliminary data.</text>
</comment>
<dbReference type="AlphaFoldDB" id="A0AAD9H570"/>
<dbReference type="Proteomes" id="UP001232148">
    <property type="component" value="Unassembled WGS sequence"/>
</dbReference>
<protein>
    <submittedName>
        <fullName evidence="2">Uncharacterized protein</fullName>
    </submittedName>
</protein>